<evidence type="ECO:0000313" key="1">
    <source>
        <dbReference type="EMBL" id="SMD14406.1"/>
    </source>
</evidence>
<dbReference type="AlphaFoldDB" id="A0A1W2EYU3"/>
<evidence type="ECO:0000313" key="2">
    <source>
        <dbReference type="Proteomes" id="UP000192674"/>
    </source>
</evidence>
<proteinExistence type="predicted"/>
<dbReference type="OrthoDB" id="6199084at2"/>
<dbReference type="RefSeq" id="WP_033383414.1">
    <property type="nucleotide sequence ID" value="NZ_FWXV01000004.1"/>
</dbReference>
<sequence length="201" mass="23272">MPKPLYIEALIRTDMAKLWQRTQDPAEHQRWDARFTEINYIGATTPQRFRYSTTVLGVRIHGEGVTSHKREATSALRFRSDHPLSMIVSGSGYWRYIPTHQGIRFLTGYDYVPRWAPADRVFRPLMGWATAWSFDRLRIWLEHDIPPETTRLRAIVDVAARVTAIVAAVRTRKPLLALIAFVPLSDKVPAARRCLRKRPPR</sequence>
<dbReference type="Proteomes" id="UP000192674">
    <property type="component" value="Unassembled WGS sequence"/>
</dbReference>
<keyword evidence="2" id="KW-1185">Reference proteome</keyword>
<reference evidence="1 2" key="1">
    <citation type="submission" date="2017-04" db="EMBL/GenBank/DDBJ databases">
        <authorList>
            <person name="Afonso C.L."/>
            <person name="Miller P.J."/>
            <person name="Scott M.A."/>
            <person name="Spackman E."/>
            <person name="Goraichik I."/>
            <person name="Dimitrov K.M."/>
            <person name="Suarez D.L."/>
            <person name="Swayne D.E."/>
        </authorList>
    </citation>
    <scope>NUCLEOTIDE SEQUENCE [LARGE SCALE GENOMIC DNA]</scope>
    <source>
        <strain evidence="1 2">DSM 43828</strain>
    </source>
</reference>
<accession>A0A1W2EYU3</accession>
<dbReference type="SUPFAM" id="SSF55961">
    <property type="entry name" value="Bet v1-like"/>
    <property type="match status" value="1"/>
</dbReference>
<gene>
    <name evidence="1" type="ORF">SAMN05661093_05037</name>
</gene>
<organism evidence="1 2">
    <name type="scientific">Kibdelosporangium aridum</name>
    <dbReference type="NCBI Taxonomy" id="2030"/>
    <lineage>
        <taxon>Bacteria</taxon>
        <taxon>Bacillati</taxon>
        <taxon>Actinomycetota</taxon>
        <taxon>Actinomycetes</taxon>
        <taxon>Pseudonocardiales</taxon>
        <taxon>Pseudonocardiaceae</taxon>
        <taxon>Kibdelosporangium</taxon>
    </lineage>
</organism>
<name>A0A1W2EYU3_KIBAR</name>
<dbReference type="EMBL" id="FWXV01000004">
    <property type="protein sequence ID" value="SMD14406.1"/>
    <property type="molecule type" value="Genomic_DNA"/>
</dbReference>
<evidence type="ECO:0008006" key="3">
    <source>
        <dbReference type="Google" id="ProtNLM"/>
    </source>
</evidence>
<protein>
    <recommendedName>
        <fullName evidence="3">SRPBCC family protein</fullName>
    </recommendedName>
</protein>